<dbReference type="EMBL" id="BNAQ01000001">
    <property type="protein sequence ID" value="GHH06786.1"/>
    <property type="molecule type" value="Genomic_DNA"/>
</dbReference>
<dbReference type="RefSeq" id="WP_189674601.1">
    <property type="nucleotide sequence ID" value="NZ_BNAQ01000001.1"/>
</dbReference>
<evidence type="ECO:0000313" key="5">
    <source>
        <dbReference type="Proteomes" id="UP000652430"/>
    </source>
</evidence>
<dbReference type="PRINTS" id="PR00080">
    <property type="entry name" value="SDRFAMILY"/>
</dbReference>
<dbReference type="InterPro" id="IPR002347">
    <property type="entry name" value="SDR_fam"/>
</dbReference>
<dbReference type="SUPFAM" id="SSF51735">
    <property type="entry name" value="NAD(P)-binding Rossmann-fold domains"/>
    <property type="match status" value="1"/>
</dbReference>
<evidence type="ECO:0000256" key="3">
    <source>
        <dbReference type="RuleBase" id="RU000363"/>
    </source>
</evidence>
<sequence length="253" mass="26533">MSRLEGKRVVLTGAAGGIGSLVAKRLRLAGAHVIGVDRVDAVACQDCFACDLSNPDALEALASTLAATHVDILVNLAGLQYFGPLDAQGAARIALGYAVNLVAPAIVSGAVLPQMIARRDGQIVNIGSVMGAVPYPYFTTYSSAKAGLKAFSQALRREVAGRNIAITYIAPRAVRTAFNTAAIERFMALSGMAADRPEDVADTIVAAIERRATDVSIGMPERVFTQLNAAVPRLIDRGLAKQVATARTLFVEP</sequence>
<protein>
    <submittedName>
        <fullName evidence="4">Short chain dehydrogenase</fullName>
    </submittedName>
</protein>
<accession>A0ABQ3L756</accession>
<evidence type="ECO:0000256" key="1">
    <source>
        <dbReference type="ARBA" id="ARBA00006484"/>
    </source>
</evidence>
<evidence type="ECO:0000256" key="2">
    <source>
        <dbReference type="ARBA" id="ARBA00023002"/>
    </source>
</evidence>
<dbReference type="PROSITE" id="PS00061">
    <property type="entry name" value="ADH_SHORT"/>
    <property type="match status" value="1"/>
</dbReference>
<dbReference type="PANTHER" id="PTHR44196">
    <property type="entry name" value="DEHYDROGENASE/REDUCTASE SDR FAMILY MEMBER 7B"/>
    <property type="match status" value="1"/>
</dbReference>
<dbReference type="PRINTS" id="PR00081">
    <property type="entry name" value="GDHRDH"/>
</dbReference>
<dbReference type="CDD" id="cd05233">
    <property type="entry name" value="SDR_c"/>
    <property type="match status" value="1"/>
</dbReference>
<reference evidence="5" key="1">
    <citation type="journal article" date="2019" name="Int. J. Syst. Evol. Microbiol.">
        <title>The Global Catalogue of Microorganisms (GCM) 10K type strain sequencing project: providing services to taxonomists for standard genome sequencing and annotation.</title>
        <authorList>
            <consortium name="The Broad Institute Genomics Platform"/>
            <consortium name="The Broad Institute Genome Sequencing Center for Infectious Disease"/>
            <person name="Wu L."/>
            <person name="Ma J."/>
        </authorList>
    </citation>
    <scope>NUCLEOTIDE SEQUENCE [LARGE SCALE GENOMIC DNA]</scope>
    <source>
        <strain evidence="5">CGMCC 1.8957</strain>
    </source>
</reference>
<name>A0ABQ3L756_9SPHN</name>
<dbReference type="InterPro" id="IPR020904">
    <property type="entry name" value="Sc_DH/Rdtase_CS"/>
</dbReference>
<organism evidence="4 5">
    <name type="scientific">Sphingomonas glacialis</name>
    <dbReference type="NCBI Taxonomy" id="658225"/>
    <lineage>
        <taxon>Bacteria</taxon>
        <taxon>Pseudomonadati</taxon>
        <taxon>Pseudomonadota</taxon>
        <taxon>Alphaproteobacteria</taxon>
        <taxon>Sphingomonadales</taxon>
        <taxon>Sphingomonadaceae</taxon>
        <taxon>Sphingomonas</taxon>
    </lineage>
</organism>
<proteinExistence type="inferred from homology"/>
<keyword evidence="5" id="KW-1185">Reference proteome</keyword>
<evidence type="ECO:0000313" key="4">
    <source>
        <dbReference type="EMBL" id="GHH06786.1"/>
    </source>
</evidence>
<dbReference type="Pfam" id="PF00106">
    <property type="entry name" value="adh_short"/>
    <property type="match status" value="1"/>
</dbReference>
<dbReference type="Proteomes" id="UP000652430">
    <property type="component" value="Unassembled WGS sequence"/>
</dbReference>
<comment type="caution">
    <text evidence="4">The sequence shown here is derived from an EMBL/GenBank/DDBJ whole genome shotgun (WGS) entry which is preliminary data.</text>
</comment>
<keyword evidence="2" id="KW-0560">Oxidoreductase</keyword>
<dbReference type="PANTHER" id="PTHR44196:SF1">
    <property type="entry name" value="DEHYDROGENASE_REDUCTASE SDR FAMILY MEMBER 7B"/>
    <property type="match status" value="1"/>
</dbReference>
<gene>
    <name evidence="4" type="ORF">GCM10008023_00070</name>
</gene>
<comment type="similarity">
    <text evidence="1 3">Belongs to the short-chain dehydrogenases/reductases (SDR) family.</text>
</comment>
<dbReference type="InterPro" id="IPR036291">
    <property type="entry name" value="NAD(P)-bd_dom_sf"/>
</dbReference>
<dbReference type="Gene3D" id="3.40.50.720">
    <property type="entry name" value="NAD(P)-binding Rossmann-like Domain"/>
    <property type="match status" value="1"/>
</dbReference>